<dbReference type="Pfam" id="PF10546">
    <property type="entry name" value="P63C"/>
    <property type="match status" value="1"/>
</dbReference>
<protein>
    <recommendedName>
        <fullName evidence="1">Bacteriophage Mx8 p63 C-terminal domain-containing protein</fullName>
    </recommendedName>
</protein>
<comment type="caution">
    <text evidence="2">The sequence shown here is derived from an EMBL/GenBank/DDBJ whole genome shotgun (WGS) entry which is preliminary data.</text>
</comment>
<accession>A0A0D6Q1D8</accession>
<dbReference type="AlphaFoldDB" id="A0A0D6Q1D8"/>
<feature type="domain" description="Bacteriophage Mx8 p63 C-terminal" evidence="1">
    <location>
        <begin position="221"/>
        <end position="314"/>
    </location>
</feature>
<evidence type="ECO:0000313" key="3">
    <source>
        <dbReference type="Proteomes" id="UP000032675"/>
    </source>
</evidence>
<dbReference type="InterPro" id="IPR018874">
    <property type="entry name" value="Phage_Mx8_p63_C"/>
</dbReference>
<sequence length="358" mass="40380">MLANQAHLGDAWLASIEAMMNDSQKKGGLTRAKILSPSARKAIARAGAQARWAKADPERQNLPKAVCGSNEKPLQIGEVAIPAYVLDDERRVLTVSGMSDGLSMARGGSEIPGLNRFELFISRDRIHPYVSDDLQKQISNPIVFLTPTGSKAYGYNAQVLVELCEAILSAREAGVLQKQQLGIAQRSEILMRGLARVGIIALVDEATGYQEIRDRTALRSILEAYISKEWLPWTQRFPLEFYQEMYRLLGWTLDPSSKSKPSYVGKLTNALVYDRLPKGIAEEIRSYNPVDPNTKRRKFKHHQFLTEDIGNPHLEKHVSKVIGLMQASENWREFKHLFRRVFKPSQTYGDKRTVDMSK</sequence>
<evidence type="ECO:0000259" key="1">
    <source>
        <dbReference type="Pfam" id="PF10546"/>
    </source>
</evidence>
<dbReference type="RefSeq" id="WP_082086053.1">
    <property type="nucleotide sequence ID" value="NZ_BANI01000126.1"/>
</dbReference>
<organism evidence="2 3">
    <name type="scientific">Komagataeibacter europaeus NBRC 3261</name>
    <dbReference type="NCBI Taxonomy" id="1234669"/>
    <lineage>
        <taxon>Bacteria</taxon>
        <taxon>Pseudomonadati</taxon>
        <taxon>Pseudomonadota</taxon>
        <taxon>Alphaproteobacteria</taxon>
        <taxon>Acetobacterales</taxon>
        <taxon>Acetobacteraceae</taxon>
        <taxon>Komagataeibacter</taxon>
    </lineage>
</organism>
<reference evidence="2 3" key="1">
    <citation type="submission" date="2012-11" db="EMBL/GenBank/DDBJ databases">
        <title>Whole genome sequence of Gluconacetobacter europaeus NBRC3261.</title>
        <authorList>
            <person name="Azuma Y."/>
            <person name="Higashiura N."/>
            <person name="Hirakawa H."/>
            <person name="Matsushita K."/>
        </authorList>
    </citation>
    <scope>NUCLEOTIDE SEQUENCE [LARGE SCALE GENOMIC DNA]</scope>
    <source>
        <strain evidence="2 3">NBRC 3261</strain>
    </source>
</reference>
<evidence type="ECO:0000313" key="2">
    <source>
        <dbReference type="EMBL" id="GAN97128.1"/>
    </source>
</evidence>
<name>A0A0D6Q1D8_KOMEU</name>
<gene>
    <name evidence="2" type="ORF">Geu3261_0143_001</name>
</gene>
<dbReference type="Proteomes" id="UP000032675">
    <property type="component" value="Unassembled WGS sequence"/>
</dbReference>
<dbReference type="EMBL" id="BANI01000126">
    <property type="protein sequence ID" value="GAN97128.1"/>
    <property type="molecule type" value="Genomic_DNA"/>
</dbReference>
<proteinExistence type="predicted"/>